<sequence length="110" mass="12696">MVKWLVEWFYKTVLRVHLSIEATLSRASLSLRESIVIIVDSKGFACPMPVIKLKKALTHHSDKGSVFLLSLTDEGGLKDIPAFCQQQQLEWVLLQKKPFIEFKVWRKDVL</sequence>
<dbReference type="SUPFAM" id="SSF64307">
    <property type="entry name" value="SirA-like"/>
    <property type="match status" value="1"/>
</dbReference>
<accession>A0A3B0VT35</accession>
<dbReference type="Pfam" id="PF01206">
    <property type="entry name" value="TusA"/>
    <property type="match status" value="1"/>
</dbReference>
<reference evidence="2" key="1">
    <citation type="submission" date="2018-06" db="EMBL/GenBank/DDBJ databases">
        <authorList>
            <person name="Zhirakovskaya E."/>
        </authorList>
    </citation>
    <scope>NUCLEOTIDE SEQUENCE</scope>
</reference>
<feature type="domain" description="UPF0033" evidence="1">
    <location>
        <begin position="38"/>
        <end position="96"/>
    </location>
</feature>
<evidence type="ECO:0000313" key="2">
    <source>
        <dbReference type="EMBL" id="VAW46141.1"/>
    </source>
</evidence>
<gene>
    <name evidence="2" type="ORF">MNBD_GAMMA03-776</name>
</gene>
<dbReference type="InterPro" id="IPR036868">
    <property type="entry name" value="TusA-like_sf"/>
</dbReference>
<proteinExistence type="predicted"/>
<dbReference type="EMBL" id="UOFC01000088">
    <property type="protein sequence ID" value="VAW46141.1"/>
    <property type="molecule type" value="Genomic_DNA"/>
</dbReference>
<name>A0A3B0VT35_9ZZZZ</name>
<dbReference type="InterPro" id="IPR001455">
    <property type="entry name" value="TusA-like"/>
</dbReference>
<protein>
    <recommendedName>
        <fullName evidence="1">UPF0033 domain-containing protein</fullName>
    </recommendedName>
</protein>
<dbReference type="CDD" id="cd00291">
    <property type="entry name" value="SirA_YedF_YeeD"/>
    <property type="match status" value="1"/>
</dbReference>
<organism evidence="2">
    <name type="scientific">hydrothermal vent metagenome</name>
    <dbReference type="NCBI Taxonomy" id="652676"/>
    <lineage>
        <taxon>unclassified sequences</taxon>
        <taxon>metagenomes</taxon>
        <taxon>ecological metagenomes</taxon>
    </lineage>
</organism>
<dbReference type="AlphaFoldDB" id="A0A3B0VT35"/>
<evidence type="ECO:0000259" key="1">
    <source>
        <dbReference type="Pfam" id="PF01206"/>
    </source>
</evidence>
<dbReference type="Gene3D" id="3.30.110.40">
    <property type="entry name" value="TusA-like domain"/>
    <property type="match status" value="1"/>
</dbReference>